<reference evidence="1 2" key="1">
    <citation type="journal article" date="2010" name="Science">
        <title>Genomic comparison of the ants Camponotus floridanus and Harpegnathos saltator.</title>
        <authorList>
            <person name="Bonasio R."/>
            <person name="Zhang G."/>
            <person name="Ye C."/>
            <person name="Mutti N.S."/>
            <person name="Fang X."/>
            <person name="Qin N."/>
            <person name="Donahue G."/>
            <person name="Yang P."/>
            <person name="Li Q."/>
            <person name="Li C."/>
            <person name="Zhang P."/>
            <person name="Huang Z."/>
            <person name="Berger S.L."/>
            <person name="Reinberg D."/>
            <person name="Wang J."/>
            <person name="Liebig J."/>
        </authorList>
    </citation>
    <scope>NUCLEOTIDE SEQUENCE [LARGE SCALE GENOMIC DNA]</scope>
    <source>
        <strain evidence="2">C129</strain>
    </source>
</reference>
<sequence length="84" mass="9256">FMVDSGSELNLIKQKCLKPTVTLDQTNTCLQGIASETIVTLGAVSISILGRLSEFYVISDSIGFAQDEILGNRFLRERSVILNY</sequence>
<dbReference type="AlphaFoldDB" id="E2AYT7"/>
<dbReference type="InParanoid" id="E2AYT7"/>
<protein>
    <recommendedName>
        <fullName evidence="3">Peptidase A2 domain-containing protein</fullName>
    </recommendedName>
</protein>
<evidence type="ECO:0008006" key="3">
    <source>
        <dbReference type="Google" id="ProtNLM"/>
    </source>
</evidence>
<gene>
    <name evidence="1" type="ORF">EAG_05115</name>
</gene>
<keyword evidence="2" id="KW-1185">Reference proteome</keyword>
<organism evidence="2">
    <name type="scientific">Camponotus floridanus</name>
    <name type="common">Florida carpenter ant</name>
    <dbReference type="NCBI Taxonomy" id="104421"/>
    <lineage>
        <taxon>Eukaryota</taxon>
        <taxon>Metazoa</taxon>
        <taxon>Ecdysozoa</taxon>
        <taxon>Arthropoda</taxon>
        <taxon>Hexapoda</taxon>
        <taxon>Insecta</taxon>
        <taxon>Pterygota</taxon>
        <taxon>Neoptera</taxon>
        <taxon>Endopterygota</taxon>
        <taxon>Hymenoptera</taxon>
        <taxon>Apocrita</taxon>
        <taxon>Aculeata</taxon>
        <taxon>Formicoidea</taxon>
        <taxon>Formicidae</taxon>
        <taxon>Formicinae</taxon>
        <taxon>Camponotus</taxon>
    </lineage>
</organism>
<dbReference type="EMBL" id="GL443988">
    <property type="protein sequence ID" value="EFN61401.1"/>
    <property type="molecule type" value="Genomic_DNA"/>
</dbReference>
<evidence type="ECO:0000313" key="1">
    <source>
        <dbReference type="EMBL" id="EFN61401.1"/>
    </source>
</evidence>
<feature type="non-terminal residue" evidence="1">
    <location>
        <position position="1"/>
    </location>
</feature>
<evidence type="ECO:0000313" key="2">
    <source>
        <dbReference type="Proteomes" id="UP000000311"/>
    </source>
</evidence>
<proteinExistence type="predicted"/>
<dbReference type="OMA" id="TMECVQI"/>
<name>E2AYT7_CAMFO</name>
<feature type="non-terminal residue" evidence="1">
    <location>
        <position position="84"/>
    </location>
</feature>
<accession>E2AYT7</accession>
<dbReference type="Proteomes" id="UP000000311">
    <property type="component" value="Unassembled WGS sequence"/>
</dbReference>